<proteinExistence type="predicted"/>
<evidence type="ECO:0000313" key="2">
    <source>
        <dbReference type="Proteomes" id="UP000485058"/>
    </source>
</evidence>
<accession>A0A699YDV0</accession>
<gene>
    <name evidence="1" type="ORF">HaLaN_02401</name>
</gene>
<dbReference type="Proteomes" id="UP000485058">
    <property type="component" value="Unassembled WGS sequence"/>
</dbReference>
<dbReference type="AlphaFoldDB" id="A0A699YDV0"/>
<dbReference type="EMBL" id="BLLF01000103">
    <property type="protein sequence ID" value="GFH07581.1"/>
    <property type="molecule type" value="Genomic_DNA"/>
</dbReference>
<comment type="caution">
    <text evidence="1">The sequence shown here is derived from an EMBL/GenBank/DDBJ whole genome shotgun (WGS) entry which is preliminary data.</text>
</comment>
<evidence type="ECO:0000313" key="1">
    <source>
        <dbReference type="EMBL" id="GFH07581.1"/>
    </source>
</evidence>
<reference evidence="1 2" key="1">
    <citation type="submission" date="2020-02" db="EMBL/GenBank/DDBJ databases">
        <title>Draft genome sequence of Haematococcus lacustris strain NIES-144.</title>
        <authorList>
            <person name="Morimoto D."/>
            <person name="Nakagawa S."/>
            <person name="Yoshida T."/>
            <person name="Sawayama S."/>
        </authorList>
    </citation>
    <scope>NUCLEOTIDE SEQUENCE [LARGE SCALE GENOMIC DNA]</scope>
    <source>
        <strain evidence="1 2">NIES-144</strain>
    </source>
</reference>
<sequence length="181" mass="18237">MAVAPAQGSPASPDAAAGARPGSISVAMDLVVGPDATRITFLPKPTFGYAYAPLQLTVPATASSALANLAVINLGGPTSSSLPPGADSGGQPLTRGQGRWAMCGSFLQLKAEHSVARLALSSDTGPPPLTYVGSNSWPITASYKLQRVPNSNDQTAPAVLLLSGAPFFVVPDLLVTDALGA</sequence>
<protein>
    <submittedName>
        <fullName evidence="1">Uncharacterized protein</fullName>
    </submittedName>
</protein>
<name>A0A699YDV0_HAELA</name>
<keyword evidence="2" id="KW-1185">Reference proteome</keyword>
<organism evidence="1 2">
    <name type="scientific">Haematococcus lacustris</name>
    <name type="common">Green alga</name>
    <name type="synonym">Haematococcus pluvialis</name>
    <dbReference type="NCBI Taxonomy" id="44745"/>
    <lineage>
        <taxon>Eukaryota</taxon>
        <taxon>Viridiplantae</taxon>
        <taxon>Chlorophyta</taxon>
        <taxon>core chlorophytes</taxon>
        <taxon>Chlorophyceae</taxon>
        <taxon>CS clade</taxon>
        <taxon>Chlamydomonadales</taxon>
        <taxon>Haematococcaceae</taxon>
        <taxon>Haematococcus</taxon>
    </lineage>
</organism>